<evidence type="ECO:0000313" key="1">
    <source>
        <dbReference type="EMBL" id="NMG25123.1"/>
    </source>
</evidence>
<proteinExistence type="predicted"/>
<comment type="caution">
    <text evidence="1">The sequence shown here is derived from an EMBL/GenBank/DDBJ whole genome shotgun (WGS) entry which is preliminary data.</text>
</comment>
<organism evidence="1 2">
    <name type="scientific">Aromatoleum anaerobium</name>
    <dbReference type="NCBI Taxonomy" id="182180"/>
    <lineage>
        <taxon>Bacteria</taxon>
        <taxon>Pseudomonadati</taxon>
        <taxon>Pseudomonadota</taxon>
        <taxon>Betaproteobacteria</taxon>
        <taxon>Rhodocyclales</taxon>
        <taxon>Rhodocyclaceae</taxon>
        <taxon>Aromatoleum</taxon>
    </lineage>
</organism>
<name>A0ABX1PKN4_9RHOO</name>
<evidence type="ECO:0000313" key="2">
    <source>
        <dbReference type="Proteomes" id="UP000615989"/>
    </source>
</evidence>
<accession>A0ABX1PKN4</accession>
<gene>
    <name evidence="1" type="ORF">GO606_10365</name>
</gene>
<dbReference type="Proteomes" id="UP000615989">
    <property type="component" value="Unassembled WGS sequence"/>
</dbReference>
<keyword evidence="2" id="KW-1185">Reference proteome</keyword>
<dbReference type="EMBL" id="WTVG01000025">
    <property type="protein sequence ID" value="NMG25123.1"/>
    <property type="molecule type" value="Genomic_DNA"/>
</dbReference>
<protein>
    <submittedName>
        <fullName evidence="1">Uncharacterized protein</fullName>
    </submittedName>
</protein>
<reference evidence="1" key="1">
    <citation type="submission" date="2019-12" db="EMBL/GenBank/DDBJ databases">
        <title>Comparative genomics gives insights into the taxonomy of the Azoarcus-Aromatoleum group and reveals separate origins of nif in the plant-associated Azoarcus and non-plant-associated Aromatoleum sub-groups.</title>
        <authorList>
            <person name="Lafos M."/>
            <person name="Maluk M."/>
            <person name="Batista M."/>
            <person name="Junghare M."/>
            <person name="Carmona M."/>
            <person name="Faoro H."/>
            <person name="Cruz L.M."/>
            <person name="Battistoni F."/>
            <person name="De Souza E."/>
            <person name="Pedrosa F."/>
            <person name="Chen W.-M."/>
            <person name="Poole P.S."/>
            <person name="Dixon R.A."/>
            <person name="James E.K."/>
        </authorList>
    </citation>
    <scope>NUCLEOTIDE SEQUENCE</scope>
    <source>
        <strain evidence="1">LuFRes1</strain>
    </source>
</reference>
<sequence length="102" mass="10674">MKTLKAGTRLKSAICDTEVMVIRTRPAEMLLCCGGIEMIAMDGGKSAGQPDPAFAQGTLVGKRYVDEQDTTELLCTKGGKGSLSLDGQVLAVKQAKALPSSD</sequence>